<feature type="domain" description="PDZ" evidence="5">
    <location>
        <begin position="295"/>
        <end position="328"/>
    </location>
</feature>
<dbReference type="SMART" id="SM00228">
    <property type="entry name" value="PDZ"/>
    <property type="match status" value="1"/>
</dbReference>
<dbReference type="InterPro" id="IPR009003">
    <property type="entry name" value="Peptidase_S1_PA"/>
</dbReference>
<dbReference type="Gene3D" id="2.30.42.10">
    <property type="match status" value="1"/>
</dbReference>
<dbReference type="InterPro" id="IPR043504">
    <property type="entry name" value="Peptidase_S1_PA_chymotrypsin"/>
</dbReference>
<keyword evidence="4" id="KW-0812">Transmembrane</keyword>
<evidence type="ECO:0000256" key="1">
    <source>
        <dbReference type="ARBA" id="ARBA00010541"/>
    </source>
</evidence>
<protein>
    <submittedName>
        <fullName evidence="6">Putative serine protease PepD</fullName>
    </submittedName>
</protein>
<evidence type="ECO:0000313" key="7">
    <source>
        <dbReference type="Proteomes" id="UP000294901"/>
    </source>
</evidence>
<dbReference type="Gene3D" id="2.40.10.10">
    <property type="entry name" value="Trypsin-like serine proteases"/>
    <property type="match status" value="2"/>
</dbReference>
<dbReference type="InterPro" id="IPR051201">
    <property type="entry name" value="Chloro_Bact_Ser_Proteases"/>
</dbReference>
<reference evidence="6 7" key="1">
    <citation type="submission" date="2019-03" db="EMBL/GenBank/DDBJ databases">
        <title>Sequencing the genomes of 1000 actinobacteria strains.</title>
        <authorList>
            <person name="Klenk H.-P."/>
        </authorList>
    </citation>
    <scope>NUCLEOTIDE SEQUENCE [LARGE SCALE GENOMIC DNA]</scope>
    <source>
        <strain evidence="6 7">DSM 43805</strain>
    </source>
</reference>
<dbReference type="SUPFAM" id="SSF50494">
    <property type="entry name" value="Trypsin-like serine proteases"/>
    <property type="match status" value="1"/>
</dbReference>
<keyword evidence="4" id="KW-0472">Membrane</keyword>
<dbReference type="InterPro" id="IPR001478">
    <property type="entry name" value="PDZ"/>
</dbReference>
<organism evidence="6 7">
    <name type="scientific">Paractinoplanes brasiliensis</name>
    <dbReference type="NCBI Taxonomy" id="52695"/>
    <lineage>
        <taxon>Bacteria</taxon>
        <taxon>Bacillati</taxon>
        <taxon>Actinomycetota</taxon>
        <taxon>Actinomycetes</taxon>
        <taxon>Micromonosporales</taxon>
        <taxon>Micromonosporaceae</taxon>
        <taxon>Paractinoplanes</taxon>
    </lineage>
</organism>
<evidence type="ECO:0000313" key="6">
    <source>
        <dbReference type="EMBL" id="TDO40469.1"/>
    </source>
</evidence>
<name>A0A4R6JV42_9ACTN</name>
<dbReference type="PRINTS" id="PR00834">
    <property type="entry name" value="PROTEASES2C"/>
</dbReference>
<evidence type="ECO:0000256" key="3">
    <source>
        <dbReference type="ARBA" id="ARBA00022801"/>
    </source>
</evidence>
<comment type="caution">
    <text evidence="6">The sequence shown here is derived from an EMBL/GenBank/DDBJ whole genome shotgun (WGS) entry which is preliminary data.</text>
</comment>
<keyword evidence="2 6" id="KW-0645">Protease</keyword>
<evidence type="ECO:0000256" key="2">
    <source>
        <dbReference type="ARBA" id="ARBA00022670"/>
    </source>
</evidence>
<dbReference type="GO" id="GO:0006508">
    <property type="term" value="P:proteolysis"/>
    <property type="evidence" value="ECO:0007669"/>
    <property type="project" value="UniProtKB-KW"/>
</dbReference>
<gene>
    <name evidence="6" type="ORF">C8E87_4183</name>
</gene>
<accession>A0A4R6JV42</accession>
<dbReference type="Proteomes" id="UP000294901">
    <property type="component" value="Unassembled WGS sequence"/>
</dbReference>
<keyword evidence="4" id="KW-1133">Transmembrane helix</keyword>
<keyword evidence="3" id="KW-0378">Hydrolase</keyword>
<evidence type="ECO:0000256" key="4">
    <source>
        <dbReference type="SAM" id="Phobius"/>
    </source>
</evidence>
<dbReference type="InterPro" id="IPR036034">
    <property type="entry name" value="PDZ_sf"/>
</dbReference>
<sequence>MTSADTDASAAAPRSTHGSLPIKALAAIGAGIALVAGLLGGAVVYWAAGDDATSSCAAASVADDVLPSVVTLLVSSGSAGGNGSGEVIRSGGYILTNDHVISPAGPSGTIDVLFSGGQTRRATVVGRAPRVDLAVVRADLPEGVPTIELGQSGRLRVGQPVVALGSPLGLSGTVTSGIVSALGRDVPIPAEGGLTAVLPGAIQTDAAINPGNSGGALVDCAGRLVGVNTAIATVPTGSGEPGGGSVGIGFAIPADEATVVANQLIDHGAFSPPYVGVAAVPISPVLADRFGVPHGLYVQAVSPGGPAQQAGLRPSDVITSVNGREMTGSDSFFLATLTGRPGDRIPVEYARAGASERTTLTLGSNPP</sequence>
<keyword evidence="7" id="KW-1185">Reference proteome</keyword>
<dbReference type="EMBL" id="SNWR01000001">
    <property type="protein sequence ID" value="TDO40469.1"/>
    <property type="molecule type" value="Genomic_DNA"/>
</dbReference>
<proteinExistence type="inferred from homology"/>
<dbReference type="GO" id="GO:0004252">
    <property type="term" value="F:serine-type endopeptidase activity"/>
    <property type="evidence" value="ECO:0007669"/>
    <property type="project" value="InterPro"/>
</dbReference>
<dbReference type="PROSITE" id="PS50106">
    <property type="entry name" value="PDZ"/>
    <property type="match status" value="1"/>
</dbReference>
<dbReference type="PANTHER" id="PTHR43343:SF3">
    <property type="entry name" value="PROTEASE DO-LIKE 8, CHLOROPLASTIC"/>
    <property type="match status" value="1"/>
</dbReference>
<dbReference type="OrthoDB" id="9788136at2"/>
<dbReference type="AlphaFoldDB" id="A0A4R6JV42"/>
<dbReference type="SUPFAM" id="SSF50156">
    <property type="entry name" value="PDZ domain-like"/>
    <property type="match status" value="1"/>
</dbReference>
<dbReference type="CDD" id="cd06779">
    <property type="entry name" value="cpPDZ_Deg_HtrA-like"/>
    <property type="match status" value="1"/>
</dbReference>
<dbReference type="PANTHER" id="PTHR43343">
    <property type="entry name" value="PEPTIDASE S12"/>
    <property type="match status" value="1"/>
</dbReference>
<dbReference type="Pfam" id="PF13365">
    <property type="entry name" value="Trypsin_2"/>
    <property type="match status" value="1"/>
</dbReference>
<dbReference type="Pfam" id="PF13180">
    <property type="entry name" value="PDZ_2"/>
    <property type="match status" value="1"/>
</dbReference>
<feature type="transmembrane region" description="Helical" evidence="4">
    <location>
        <begin position="24"/>
        <end position="48"/>
    </location>
</feature>
<comment type="similarity">
    <text evidence="1">Belongs to the peptidase S1C family.</text>
</comment>
<evidence type="ECO:0000259" key="5">
    <source>
        <dbReference type="PROSITE" id="PS50106"/>
    </source>
</evidence>
<dbReference type="InterPro" id="IPR001940">
    <property type="entry name" value="Peptidase_S1C"/>
</dbReference>